<dbReference type="FunFam" id="3.10.110.10:FF:000026">
    <property type="entry name" value="Ubiquitin-conjugating enzyme E2 variant"/>
    <property type="match status" value="1"/>
</dbReference>
<dbReference type="EnsemblMetazoa" id="XM_038211444.1">
    <property type="protein sequence ID" value="XP_038067372.1"/>
    <property type="gene ID" value="LOC119737246"/>
</dbReference>
<name>A0A914AUD4_PATMI</name>
<dbReference type="AlphaFoldDB" id="A0A914AUD4"/>
<dbReference type="Proteomes" id="UP000887568">
    <property type="component" value="Unplaced"/>
</dbReference>
<evidence type="ECO:0000256" key="1">
    <source>
        <dbReference type="ARBA" id="ARBA00022786"/>
    </source>
</evidence>
<keyword evidence="4" id="KW-1185">Reference proteome</keyword>
<dbReference type="InterPro" id="IPR016135">
    <property type="entry name" value="UBQ-conjugating_enzyme/RWD"/>
</dbReference>
<dbReference type="SMART" id="SM00212">
    <property type="entry name" value="UBCc"/>
    <property type="match status" value="1"/>
</dbReference>
<evidence type="ECO:0000259" key="2">
    <source>
        <dbReference type="PROSITE" id="PS50127"/>
    </source>
</evidence>
<evidence type="ECO:0000313" key="3">
    <source>
        <dbReference type="EnsemblMetazoa" id="XP_038067372.1"/>
    </source>
</evidence>
<dbReference type="PANTHER" id="PTHR24068">
    <property type="entry name" value="UBIQUITIN-CONJUGATING ENZYME E2"/>
    <property type="match status" value="1"/>
</dbReference>
<dbReference type="RefSeq" id="XP_038067372.1">
    <property type="nucleotide sequence ID" value="XM_038211444.1"/>
</dbReference>
<dbReference type="PROSITE" id="PS50127">
    <property type="entry name" value="UBC_2"/>
    <property type="match status" value="1"/>
</dbReference>
<reference evidence="3" key="1">
    <citation type="submission" date="2022-11" db="UniProtKB">
        <authorList>
            <consortium name="EnsemblMetazoa"/>
        </authorList>
    </citation>
    <scope>IDENTIFICATION</scope>
</reference>
<keyword evidence="1" id="KW-0833">Ubl conjugation pathway</keyword>
<dbReference type="GeneID" id="119737246"/>
<evidence type="ECO:0000313" key="4">
    <source>
        <dbReference type="Proteomes" id="UP000887568"/>
    </source>
</evidence>
<proteinExistence type="predicted"/>
<dbReference type="OMA" id="PHVNDRD"/>
<protein>
    <recommendedName>
        <fullName evidence="2">UBC core domain-containing protein</fullName>
    </recommendedName>
</protein>
<dbReference type="Pfam" id="PF00179">
    <property type="entry name" value="UQ_con"/>
    <property type="match status" value="1"/>
</dbReference>
<dbReference type="OrthoDB" id="6508832at2759"/>
<feature type="domain" description="UBC core" evidence="2">
    <location>
        <begin position="9"/>
        <end position="138"/>
    </location>
</feature>
<dbReference type="CDD" id="cd23807">
    <property type="entry name" value="UEV_UBE2V"/>
    <property type="match status" value="1"/>
</dbReference>
<accession>A0A914AUD4</accession>
<sequence length="138" mass="15877">MSAAPVKVPRNFQLLAELEEGQKGGDIAVSWGLEYDNDITLTYWNGTILGPPQTHFEDRIYTLKLKCDNHYPVKAPTVRFVTRINLPHVNDRDGTLEKTFPMLQQWKMTYTIKELLSGIRSWMARNNKVRQPPEGATF</sequence>
<organism evidence="3 4">
    <name type="scientific">Patiria miniata</name>
    <name type="common">Bat star</name>
    <name type="synonym">Asterina miniata</name>
    <dbReference type="NCBI Taxonomy" id="46514"/>
    <lineage>
        <taxon>Eukaryota</taxon>
        <taxon>Metazoa</taxon>
        <taxon>Echinodermata</taxon>
        <taxon>Eleutherozoa</taxon>
        <taxon>Asterozoa</taxon>
        <taxon>Asteroidea</taxon>
        <taxon>Valvatacea</taxon>
        <taxon>Valvatida</taxon>
        <taxon>Asterinidae</taxon>
        <taxon>Patiria</taxon>
    </lineage>
</organism>
<dbReference type="SUPFAM" id="SSF54495">
    <property type="entry name" value="UBC-like"/>
    <property type="match status" value="1"/>
</dbReference>
<dbReference type="Gene3D" id="3.10.110.10">
    <property type="entry name" value="Ubiquitin Conjugating Enzyme"/>
    <property type="match status" value="1"/>
</dbReference>
<dbReference type="InterPro" id="IPR000608">
    <property type="entry name" value="UBC"/>
</dbReference>